<feature type="compositionally biased region" description="Basic and acidic residues" evidence="2">
    <location>
        <begin position="850"/>
        <end position="867"/>
    </location>
</feature>
<dbReference type="InterPro" id="IPR049730">
    <property type="entry name" value="SNF2/RAD54-like_C"/>
</dbReference>
<feature type="compositionally biased region" description="Acidic residues" evidence="2">
    <location>
        <begin position="427"/>
        <end position="437"/>
    </location>
</feature>
<dbReference type="InterPro" id="IPR027417">
    <property type="entry name" value="P-loop_NTPase"/>
</dbReference>
<feature type="region of interest" description="Disordered" evidence="2">
    <location>
        <begin position="249"/>
        <end position="268"/>
    </location>
</feature>
<dbReference type="SUPFAM" id="SSF52540">
    <property type="entry name" value="P-loop containing nucleoside triphosphate hydrolases"/>
    <property type="match status" value="1"/>
</dbReference>
<dbReference type="EMBL" id="CACRXK020017539">
    <property type="protein sequence ID" value="CAB4031332.1"/>
    <property type="molecule type" value="Genomic_DNA"/>
</dbReference>
<feature type="compositionally biased region" description="Basic and acidic residues" evidence="2">
    <location>
        <begin position="528"/>
        <end position="539"/>
    </location>
</feature>
<name>A0A6S7KXV6_PARCT</name>
<feature type="compositionally biased region" description="Basic and acidic residues" evidence="2">
    <location>
        <begin position="725"/>
        <end position="742"/>
    </location>
</feature>
<evidence type="ECO:0000313" key="3">
    <source>
        <dbReference type="EMBL" id="CAB4031332.1"/>
    </source>
</evidence>
<dbReference type="InterPro" id="IPR001650">
    <property type="entry name" value="Helicase_C-like"/>
</dbReference>
<evidence type="ECO:0000313" key="4">
    <source>
        <dbReference type="Proteomes" id="UP001152795"/>
    </source>
</evidence>
<protein>
    <submittedName>
        <fullName evidence="3">DNA excision repair ERCC-6-like</fullName>
    </submittedName>
</protein>
<sequence length="965" mass="107305">DIKTIRIDGTITSVVERESRINAFQTDPSYSVFLLTTQVGGVGLTLTAADRVIIFDPSWNPATDAQAVDRAYRIGQKNTVVVYRLITCGSLEEKIYRKQVFKQAITKQTTGSSNNPFRYFTRHELRELFVLDNHRSSKTQIQLEKMHSASRITDTLLDEHVAFLYSTDIFGISDHDLLFTKEAVATEEELSAASEMSDVIQAKVRRAADIMRAESSQATGRVNLPPTENRKKSQTKIQDHAVEMFIPSREDSRRFKPGKKVSKSPPPSDVIDLTVLDAKMDDDALEQQFSAITLNEQSSVRTKDNVVEITPDIYFQEPEVEKNKNENSLVEIEERGTGSLANHHQELSSRSMVENVKEPQVDDVEIIETAEFPGNIEQPGSDSDEEIARKRPVRSADKSIDSDESSAEEQSSELSENDKTSRHVVESDSENETEINEELQPQEIQENASIAEKNRETAGENQLGILKRSSSPDLVAGEESVNKSLVNHQGSGSAEIIEDNADVPEDEMMQAVEVPERSEQSDSETDEEISRNRPGREIIDSDDSSEDERAISKNNRESKLSRRVVESDSEDETEVAKFQENISNSEKNEGKDNQLVIQERGSSLEVLEVNSDSENEDSNHGSSGAHESDSGSEEEESVNESSVNQQGSGSAEIIEDNADIQEEEMTKAVEVPGRSEQSDSETDEEISRKRPGREIIDSDDSSEDERDSENEAEVVKFQENISISEKNEGKDNQLVTQERRSALEVLEVNSDSENEDNTHGSSGAHESDSGSEIENVSKNPEAVSENVSESDSEGEEVFRTPRSSTSSYKVPESHSDSENEGDSKDITSEKILENDSGTRDHSSSPANETVEYRDENESPSKSSRNDSENDESDTESQDESRDETSENPKQSPSRSNATVSNSENEQSSEKDENSENSEESPDSPPSYTTCCPRGTHVSESFNIRRCPCVMSSTEKEAYKMHVNTA</sequence>
<feature type="compositionally biased region" description="Acidic residues" evidence="2">
    <location>
        <begin position="868"/>
        <end position="877"/>
    </location>
</feature>
<feature type="compositionally biased region" description="Acidic residues" evidence="2">
    <location>
        <begin position="496"/>
        <end position="508"/>
    </location>
</feature>
<dbReference type="GO" id="GO:0016787">
    <property type="term" value="F:hydrolase activity"/>
    <property type="evidence" value="ECO:0007669"/>
    <property type="project" value="UniProtKB-KW"/>
</dbReference>
<dbReference type="InterPro" id="IPR050496">
    <property type="entry name" value="SNF2_RAD54_helicase_repair"/>
</dbReference>
<feature type="region of interest" description="Disordered" evidence="2">
    <location>
        <begin position="335"/>
        <end position="936"/>
    </location>
</feature>
<proteinExistence type="predicted"/>
<evidence type="ECO:0000256" key="1">
    <source>
        <dbReference type="ARBA" id="ARBA00022801"/>
    </source>
</evidence>
<keyword evidence="1" id="KW-0378">Hydrolase</keyword>
<dbReference type="PROSITE" id="PS51194">
    <property type="entry name" value="HELICASE_CTER"/>
    <property type="match status" value="1"/>
</dbReference>
<dbReference type="CDD" id="cd18793">
    <property type="entry name" value="SF2_C_SNF"/>
    <property type="match status" value="1"/>
</dbReference>
<feature type="compositionally biased region" description="Basic and acidic residues" evidence="2">
    <location>
        <begin position="386"/>
        <end position="401"/>
    </location>
</feature>
<feature type="compositionally biased region" description="Polar residues" evidence="2">
    <location>
        <begin position="887"/>
        <end position="899"/>
    </location>
</feature>
<dbReference type="AlphaFoldDB" id="A0A6S7KXV6"/>
<dbReference type="Gene3D" id="3.40.50.300">
    <property type="entry name" value="P-loop containing nucleotide triphosphate hydrolases"/>
    <property type="match status" value="1"/>
</dbReference>
<keyword evidence="4" id="KW-1185">Reference proteome</keyword>
<feature type="compositionally biased region" description="Basic and acidic residues" evidence="2">
    <location>
        <begin position="811"/>
        <end position="842"/>
    </location>
</feature>
<feature type="non-terminal residue" evidence="3">
    <location>
        <position position="965"/>
    </location>
</feature>
<gene>
    <name evidence="3" type="ORF">PACLA_8A045659</name>
</gene>
<feature type="compositionally biased region" description="Acidic residues" evidence="2">
    <location>
        <begin position="697"/>
        <end position="712"/>
    </location>
</feature>
<comment type="caution">
    <text evidence="3">The sequence shown here is derived from an EMBL/GenBank/DDBJ whole genome shotgun (WGS) entry which is preliminary data.</text>
</comment>
<feature type="region of interest" description="Disordered" evidence="2">
    <location>
        <begin position="216"/>
        <end position="237"/>
    </location>
</feature>
<dbReference type="SMART" id="SM00490">
    <property type="entry name" value="HELICc"/>
    <property type="match status" value="1"/>
</dbReference>
<feature type="compositionally biased region" description="Polar residues" evidence="2">
    <location>
        <begin position="482"/>
        <end position="492"/>
    </location>
</feature>
<feature type="compositionally biased region" description="Acidic residues" evidence="2">
    <location>
        <begin position="402"/>
        <end position="411"/>
    </location>
</feature>
<dbReference type="GO" id="GO:0015616">
    <property type="term" value="F:DNA translocase activity"/>
    <property type="evidence" value="ECO:0007669"/>
    <property type="project" value="TreeGrafter"/>
</dbReference>
<organism evidence="3 4">
    <name type="scientific">Paramuricea clavata</name>
    <name type="common">Red gorgonian</name>
    <name type="synonym">Violescent sea-whip</name>
    <dbReference type="NCBI Taxonomy" id="317549"/>
    <lineage>
        <taxon>Eukaryota</taxon>
        <taxon>Metazoa</taxon>
        <taxon>Cnidaria</taxon>
        <taxon>Anthozoa</taxon>
        <taxon>Octocorallia</taxon>
        <taxon>Malacalcyonacea</taxon>
        <taxon>Plexauridae</taxon>
        <taxon>Paramuricea</taxon>
    </lineage>
</organism>
<dbReference type="OrthoDB" id="413460at2759"/>
<reference evidence="3" key="1">
    <citation type="submission" date="2020-04" db="EMBL/GenBank/DDBJ databases">
        <authorList>
            <person name="Alioto T."/>
            <person name="Alioto T."/>
            <person name="Gomez Garrido J."/>
        </authorList>
    </citation>
    <scope>NUCLEOTIDE SEQUENCE</scope>
    <source>
        <strain evidence="3">A484AB</strain>
    </source>
</reference>
<dbReference type="Proteomes" id="UP001152795">
    <property type="component" value="Unassembled WGS sequence"/>
</dbReference>
<feature type="non-terminal residue" evidence="3">
    <location>
        <position position="1"/>
    </location>
</feature>
<dbReference type="PANTHER" id="PTHR45629:SF7">
    <property type="entry name" value="DNA EXCISION REPAIR PROTEIN ERCC-6-RELATED"/>
    <property type="match status" value="1"/>
</dbReference>
<feature type="compositionally biased region" description="Basic and acidic residues" evidence="2">
    <location>
        <begin position="685"/>
        <end position="696"/>
    </location>
</feature>
<evidence type="ECO:0000256" key="2">
    <source>
        <dbReference type="SAM" id="MobiDB-lite"/>
    </source>
</evidence>
<feature type="compositionally biased region" description="Basic and acidic residues" evidence="2">
    <location>
        <begin position="416"/>
        <end position="426"/>
    </location>
</feature>
<feature type="compositionally biased region" description="Acidic residues" evidence="2">
    <location>
        <begin position="653"/>
        <end position="663"/>
    </location>
</feature>
<feature type="compositionally biased region" description="Basic and acidic residues" evidence="2">
    <location>
        <begin position="547"/>
        <end position="566"/>
    </location>
</feature>
<dbReference type="PANTHER" id="PTHR45629">
    <property type="entry name" value="SNF2/RAD54 FAMILY MEMBER"/>
    <property type="match status" value="1"/>
</dbReference>
<accession>A0A6S7KXV6</accession>
<dbReference type="Pfam" id="PF00271">
    <property type="entry name" value="Helicase_C"/>
    <property type="match status" value="1"/>
</dbReference>